<feature type="region of interest" description="Disordered" evidence="1">
    <location>
        <begin position="1261"/>
        <end position="1285"/>
    </location>
</feature>
<proteinExistence type="predicted"/>
<gene>
    <name evidence="2" type="ORF">M441DRAFT_133306</name>
</gene>
<feature type="region of interest" description="Disordered" evidence="1">
    <location>
        <begin position="742"/>
        <end position="767"/>
    </location>
</feature>
<feature type="compositionally biased region" description="Basic and acidic residues" evidence="1">
    <location>
        <begin position="313"/>
        <end position="325"/>
    </location>
</feature>
<evidence type="ECO:0000313" key="2">
    <source>
        <dbReference type="EMBL" id="PTB44173.1"/>
    </source>
</evidence>
<keyword evidence="3" id="KW-1185">Reference proteome</keyword>
<feature type="region of interest" description="Disordered" evidence="1">
    <location>
        <begin position="405"/>
        <end position="447"/>
    </location>
</feature>
<protein>
    <submittedName>
        <fullName evidence="2">Uncharacterized protein</fullName>
    </submittedName>
</protein>
<feature type="compositionally biased region" description="Polar residues" evidence="1">
    <location>
        <begin position="1322"/>
        <end position="1331"/>
    </location>
</feature>
<feature type="region of interest" description="Disordered" evidence="1">
    <location>
        <begin position="1312"/>
        <end position="1368"/>
    </location>
</feature>
<feature type="compositionally biased region" description="Low complexity" evidence="1">
    <location>
        <begin position="1266"/>
        <end position="1276"/>
    </location>
</feature>
<reference evidence="2 3" key="1">
    <citation type="submission" date="2016-07" db="EMBL/GenBank/DDBJ databases">
        <title>Multiple horizontal gene transfer events from other fungi enriched the ability of initially mycotrophic Trichoderma (Ascomycota) to feed on dead plant biomass.</title>
        <authorList>
            <consortium name="DOE Joint Genome Institute"/>
            <person name="Aerts A."/>
            <person name="Atanasova L."/>
            <person name="Chenthamara K."/>
            <person name="Zhang J."/>
            <person name="Grujic M."/>
            <person name="Henrissat B."/>
            <person name="Kuo A."/>
            <person name="Salamov A."/>
            <person name="Lipzen A."/>
            <person name="Labutti K."/>
            <person name="Barry K."/>
            <person name="Miao Y."/>
            <person name="Rahimi M.J."/>
            <person name="Shen Q."/>
            <person name="Grigoriev I.V."/>
            <person name="Kubicek C.P."/>
            <person name="Druzhinina I.S."/>
        </authorList>
    </citation>
    <scope>NUCLEOTIDE SEQUENCE [LARGE SCALE GENOMIC DNA]</scope>
    <source>
        <strain evidence="2 3">CBS 433.97</strain>
    </source>
</reference>
<sequence length="1368" mass="151819">MPLTPQEYLEWWLTSSLDPLKELTDKETLECTPQQVGFEQTIQRRLRAFDNDVDLREALRLHVKRLSFRKVSDLSVNPRNKLRELTLTVFKKPEDGGLDPKGVMQALSELNIVELRRRRLVAETPLTFKPNHPAFGSAAMIQELNKKATEKFGQFHMGFRASMVLEELKQQRATRKPSVEIMAVVNALFPAHDLLKNSEDVSLVPYTEAFLFCVRFTILCHLLGENPSSEKQQALIQEKLFIWCSLPKYQQAYKAFTQYIEEFKTIETLCFNVLQLAQNRSARRRSGSSRSSFTPNSLVMVKSILKGSPQSPREVEDPAESRRSVSPEFVASAPPVPNPLLKGLPGREVSPSKTDGAAFAFDDLSAPKLRVEHTSTFRKTYEADGETVVKGEKVGVKFLDPGKKLKRKKKKTPLSAKKTAKKVLRKAAKKDDIPPVPPTPDIPESMKSTITRSGLKLLQRMRSQPEIQSRGSNGSKFPQIAAVFANNKAKSTTKLVKQPARSASSQDQARDIFYHRTSSLPETNIRSSQYSLSSQPNLRTQSIEITATLGKPESVTTQGESSSPLPKPDVKYGICEPRLSTMEYTRLYLVEEANAKKEKRLCELPPPKKVWLWGPRWEEFLVLPKIPSTIRRRFSLDLDDEKKKSMAFEPLERDYDSDADSVETVKGTGSVSAKPPRLSLNLETMAATLSSLMNLASLGLDKAAEAPSKAQSAEVAEAVNQESPILGSLALADVKQNCVLPASKDDVTLPPPLSVSSTSTNEDDDDLYSDDRHLWPSPMSQRSIRLVSSSPVAGEATEIVRDDSQSIENTTPQLSDDAFETSSIYSNDSAKTAVFIGSDSKGTDSTPRTPVTARLREPLVTPEEASPTRPGLPFSYSCASLNSLSSDRSPLTHFPISAEQRSRATTEDMVQGIITQSGGRLRYEETRQVQVVESKHDAKIKASSADIWHADDYMEPDLQPAPLNLSKKPSVAGPRKAESEMLTGSMLSNNILDPIQPFIYTPKSGRFAKYATDDYYEQPTKPYESGFVPLPGSLLYEADKNTDIIRIPRNVSHSSESKSSISAVITPSNLSPARESVQSKRTTYEPRTSRSMNEMHGTPSAASTYETLSELDEFFGVGPYEKAFLEKYPEAAKPFVLPPKLVESPVSPVFTGSTYATPMLRRRDLSIQQHRALPLNTVQRVLERKPRTSENVSSFALHRAQGNKATILPSLEGRSRVDATNTHGHEVGIGQDQEYEDSISGEVPPQHTLLDDGRRFSLQRYDISTRRPSSQTRPSTFLEPPSPVSPCENVVAAAEGRKITNVPASTLGNLFRRRNRNRNVRQPQALQTQQVPAPIATPASSLSSPTPARTAKAAASTMTRKNRPSWKD</sequence>
<feature type="compositionally biased region" description="Low complexity" evidence="1">
    <location>
        <begin position="1332"/>
        <end position="1351"/>
    </location>
</feature>
<feature type="region of interest" description="Disordered" evidence="1">
    <location>
        <begin position="1228"/>
        <end position="1249"/>
    </location>
</feature>
<feature type="region of interest" description="Disordered" evidence="1">
    <location>
        <begin position="307"/>
        <end position="349"/>
    </location>
</feature>
<feature type="region of interest" description="Disordered" evidence="1">
    <location>
        <begin position="548"/>
        <end position="569"/>
    </location>
</feature>
<name>A0A2T3ZHC2_TRIA4</name>
<dbReference type="OrthoDB" id="4889313at2759"/>
<dbReference type="STRING" id="1042311.A0A2T3ZHC2"/>
<evidence type="ECO:0000256" key="1">
    <source>
        <dbReference type="SAM" id="MobiDB-lite"/>
    </source>
</evidence>
<evidence type="ECO:0000313" key="3">
    <source>
        <dbReference type="Proteomes" id="UP000240493"/>
    </source>
</evidence>
<feature type="compositionally biased region" description="Basic residues" evidence="1">
    <location>
        <begin position="405"/>
        <end position="428"/>
    </location>
</feature>
<organism evidence="2 3">
    <name type="scientific">Trichoderma asperellum (strain ATCC 204424 / CBS 433.97 / NBRC 101777)</name>
    <dbReference type="NCBI Taxonomy" id="1042311"/>
    <lineage>
        <taxon>Eukaryota</taxon>
        <taxon>Fungi</taxon>
        <taxon>Dikarya</taxon>
        <taxon>Ascomycota</taxon>
        <taxon>Pezizomycotina</taxon>
        <taxon>Sordariomycetes</taxon>
        <taxon>Hypocreomycetidae</taxon>
        <taxon>Hypocreales</taxon>
        <taxon>Hypocreaceae</taxon>
        <taxon>Trichoderma</taxon>
    </lineage>
</organism>
<dbReference type="EMBL" id="KZ679258">
    <property type="protein sequence ID" value="PTB44173.1"/>
    <property type="molecule type" value="Genomic_DNA"/>
</dbReference>
<feature type="compositionally biased region" description="Polar residues" evidence="1">
    <location>
        <begin position="490"/>
        <end position="507"/>
    </location>
</feature>
<dbReference type="Proteomes" id="UP000240493">
    <property type="component" value="Unassembled WGS sequence"/>
</dbReference>
<accession>A0A2T3ZHC2</accession>
<feature type="region of interest" description="Disordered" evidence="1">
    <location>
        <begin position="1056"/>
        <end position="1100"/>
    </location>
</feature>
<feature type="compositionally biased region" description="Polar residues" evidence="1">
    <location>
        <begin position="554"/>
        <end position="564"/>
    </location>
</feature>
<feature type="region of interest" description="Disordered" evidence="1">
    <location>
        <begin position="490"/>
        <end position="510"/>
    </location>
</feature>